<dbReference type="Pfam" id="PF13185">
    <property type="entry name" value="GAF_2"/>
    <property type="match status" value="1"/>
</dbReference>
<dbReference type="SMART" id="SM00065">
    <property type="entry name" value="GAF"/>
    <property type="match status" value="1"/>
</dbReference>
<dbReference type="Gene3D" id="1.10.287.130">
    <property type="match status" value="1"/>
</dbReference>
<dbReference type="Pfam" id="PF02518">
    <property type="entry name" value="HATPase_c"/>
    <property type="match status" value="1"/>
</dbReference>
<dbReference type="EMBL" id="CP000245">
    <property type="protein sequence ID" value="AEG91508.1"/>
    <property type="molecule type" value="Genomic_DNA"/>
</dbReference>
<organism evidence="13 14">
    <name type="scientific">Ramlibacter tataouinensis (strain ATCC BAA-407 / DSM 14655 / LMG 21543 / TTB310)</name>
    <dbReference type="NCBI Taxonomy" id="365046"/>
    <lineage>
        <taxon>Bacteria</taxon>
        <taxon>Pseudomonadati</taxon>
        <taxon>Pseudomonadota</taxon>
        <taxon>Betaproteobacteria</taxon>
        <taxon>Burkholderiales</taxon>
        <taxon>Comamonadaceae</taxon>
        <taxon>Ramlibacter</taxon>
    </lineage>
</organism>
<dbReference type="CDD" id="cd00082">
    <property type="entry name" value="HisKA"/>
    <property type="match status" value="1"/>
</dbReference>
<dbReference type="InterPro" id="IPR003018">
    <property type="entry name" value="GAF"/>
</dbReference>
<feature type="domain" description="PAS" evidence="11">
    <location>
        <begin position="35"/>
        <end position="106"/>
    </location>
</feature>
<dbReference type="eggNOG" id="COG0745">
    <property type="taxonomic scope" value="Bacteria"/>
</dbReference>
<evidence type="ECO:0000259" key="12">
    <source>
        <dbReference type="PROSITE" id="PS50113"/>
    </source>
</evidence>
<dbReference type="Proteomes" id="UP000008385">
    <property type="component" value="Chromosome"/>
</dbReference>
<dbReference type="InterPro" id="IPR000014">
    <property type="entry name" value="PAS"/>
</dbReference>
<evidence type="ECO:0000256" key="7">
    <source>
        <dbReference type="PROSITE-ProRule" id="PRU00169"/>
    </source>
</evidence>
<dbReference type="STRING" id="365046.Rta_04370"/>
<dbReference type="HOGENOM" id="CLU_000445_114_15_4"/>
<dbReference type="InterPro" id="IPR036097">
    <property type="entry name" value="HisK_dim/P_sf"/>
</dbReference>
<evidence type="ECO:0000259" key="9">
    <source>
        <dbReference type="PROSITE" id="PS50109"/>
    </source>
</evidence>
<evidence type="ECO:0000259" key="10">
    <source>
        <dbReference type="PROSITE" id="PS50110"/>
    </source>
</evidence>
<dbReference type="InterPro" id="IPR036890">
    <property type="entry name" value="HATPase_C_sf"/>
</dbReference>
<keyword evidence="14" id="KW-1185">Reference proteome</keyword>
<dbReference type="SMART" id="SM00448">
    <property type="entry name" value="REC"/>
    <property type="match status" value="1"/>
</dbReference>
<dbReference type="SUPFAM" id="SSF55874">
    <property type="entry name" value="ATPase domain of HSP90 chaperone/DNA topoisomerase II/histidine kinase"/>
    <property type="match status" value="1"/>
</dbReference>
<dbReference type="Gene3D" id="3.30.565.10">
    <property type="entry name" value="Histidine kinase-like ATPase, C-terminal domain"/>
    <property type="match status" value="1"/>
</dbReference>
<dbReference type="SMART" id="SM00387">
    <property type="entry name" value="HATPase_c"/>
    <property type="match status" value="1"/>
</dbReference>
<evidence type="ECO:0000256" key="8">
    <source>
        <dbReference type="SAM" id="MobiDB-lite"/>
    </source>
</evidence>
<dbReference type="PANTHER" id="PTHR43547">
    <property type="entry name" value="TWO-COMPONENT HISTIDINE KINASE"/>
    <property type="match status" value="1"/>
</dbReference>
<evidence type="ECO:0000256" key="4">
    <source>
        <dbReference type="ARBA" id="ARBA00022553"/>
    </source>
</evidence>
<dbReference type="CDD" id="cd17580">
    <property type="entry name" value="REC_2_DhkD-like"/>
    <property type="match status" value="1"/>
</dbReference>
<dbReference type="eggNOG" id="COG2202">
    <property type="taxonomic scope" value="Bacteria"/>
</dbReference>
<dbReference type="KEGG" id="rta:Rta_04370"/>
<evidence type="ECO:0000256" key="2">
    <source>
        <dbReference type="ARBA" id="ARBA00004429"/>
    </source>
</evidence>
<dbReference type="SUPFAM" id="SSF55785">
    <property type="entry name" value="PYP-like sensor domain (PAS domain)"/>
    <property type="match status" value="1"/>
</dbReference>
<dbReference type="Gene3D" id="3.30.450.20">
    <property type="entry name" value="PAS domain"/>
    <property type="match status" value="1"/>
</dbReference>
<evidence type="ECO:0000256" key="5">
    <source>
        <dbReference type="ARBA" id="ARBA00022679"/>
    </source>
</evidence>
<evidence type="ECO:0000313" key="14">
    <source>
        <dbReference type="Proteomes" id="UP000008385"/>
    </source>
</evidence>
<dbReference type="SMART" id="SM00091">
    <property type="entry name" value="PAS"/>
    <property type="match status" value="1"/>
</dbReference>
<dbReference type="InterPro" id="IPR029016">
    <property type="entry name" value="GAF-like_dom_sf"/>
</dbReference>
<dbReference type="RefSeq" id="WP_013899741.1">
    <property type="nucleotide sequence ID" value="NC_015677.1"/>
</dbReference>
<feature type="modified residue" description="4-aspartylphosphate" evidence="7">
    <location>
        <position position="641"/>
    </location>
</feature>
<dbReference type="Pfam" id="PF00512">
    <property type="entry name" value="HisKA"/>
    <property type="match status" value="1"/>
</dbReference>
<dbReference type="FunFam" id="3.30.565.10:FF:000006">
    <property type="entry name" value="Sensor histidine kinase WalK"/>
    <property type="match status" value="1"/>
</dbReference>
<dbReference type="PANTHER" id="PTHR43547:SF2">
    <property type="entry name" value="HYBRID SIGNAL TRANSDUCTION HISTIDINE KINASE C"/>
    <property type="match status" value="1"/>
</dbReference>
<dbReference type="PATRIC" id="fig|365046.3.peg.452"/>
<dbReference type="PRINTS" id="PR00344">
    <property type="entry name" value="BCTRLSENSOR"/>
</dbReference>
<evidence type="ECO:0000259" key="11">
    <source>
        <dbReference type="PROSITE" id="PS50112"/>
    </source>
</evidence>
<evidence type="ECO:0000256" key="6">
    <source>
        <dbReference type="ARBA" id="ARBA00022777"/>
    </source>
</evidence>
<dbReference type="eggNOG" id="COG2205">
    <property type="taxonomic scope" value="Bacteria"/>
</dbReference>
<gene>
    <name evidence="13" type="ordered locus">Rta_04370</name>
</gene>
<dbReference type="NCBIfam" id="TIGR00229">
    <property type="entry name" value="sensory_box"/>
    <property type="match status" value="1"/>
</dbReference>
<dbReference type="PROSITE" id="PS50112">
    <property type="entry name" value="PAS"/>
    <property type="match status" value="1"/>
</dbReference>
<feature type="compositionally biased region" description="Polar residues" evidence="8">
    <location>
        <begin position="1"/>
        <end position="11"/>
    </location>
</feature>
<dbReference type="SUPFAM" id="SSF52172">
    <property type="entry name" value="CheY-like"/>
    <property type="match status" value="1"/>
</dbReference>
<dbReference type="InterPro" id="IPR004358">
    <property type="entry name" value="Sig_transdc_His_kin-like_C"/>
</dbReference>
<keyword evidence="5" id="KW-0808">Transferase</keyword>
<evidence type="ECO:0000313" key="13">
    <source>
        <dbReference type="EMBL" id="AEG91508.1"/>
    </source>
</evidence>
<dbReference type="Pfam" id="PF08447">
    <property type="entry name" value="PAS_3"/>
    <property type="match status" value="1"/>
</dbReference>
<dbReference type="Gene3D" id="3.30.450.40">
    <property type="match status" value="1"/>
</dbReference>
<dbReference type="CDD" id="cd00130">
    <property type="entry name" value="PAS"/>
    <property type="match status" value="1"/>
</dbReference>
<protein>
    <recommendedName>
        <fullName evidence="3">histidine kinase</fullName>
        <ecNumber evidence="3">2.7.13.3</ecNumber>
    </recommendedName>
</protein>
<name>F5Y604_RAMTT</name>
<dbReference type="SUPFAM" id="SSF55781">
    <property type="entry name" value="GAF domain-like"/>
    <property type="match status" value="1"/>
</dbReference>
<dbReference type="EC" id="2.7.13.3" evidence="3"/>
<comment type="subcellular location">
    <subcellularLocation>
        <location evidence="2">Cell inner membrane</location>
        <topology evidence="2">Multi-pass membrane protein</topology>
    </subcellularLocation>
</comment>
<feature type="domain" description="Response regulatory" evidence="10">
    <location>
        <begin position="592"/>
        <end position="708"/>
    </location>
</feature>
<sequence length="720" mass="78722">MTATVSPTSSVPVFPHGDADESAEARRIQQALQEREEQLRLATEAAEVGLWDVNLLTGTLFWQPRVKAMFGISPQVPVSMDDFYAGLHPQDREATSAAFARACDPALRTLYEVEYRTVGKEDGILRWVAAKGRGLFDASGRCVRVLGTAIDISARKRAEQERLQDQERLRRMVHDLTQLHETSTRLAAGRDLQETLQGVMQAALSLSGTARGTLSLVRPQRDELELVASGGFRSAYLQLVGRIPKGAGACGSCWLLGERVVIADTDQDPLFAPYREAARVGGYRAAHATPLLAMDGRVLGVLTLFREQPGRPDDRETRIADLLARSAAGWLEHHQLVQALREADTRKDEFLATLAHELRNPLAPIRNAVHLMGYAGGHKVDFRQLHDMLERQVLHMVRLVDDLMEASRISRGKIELRRERLELADVLRAAVESSRPEMERMGHDFRCSPPQASLPVHGDAVRLAQVFSNLLNNAAHYTERGGRIELSAWAEAGQACVSVRDNGIGIAPEQLPRLFEMFSQVDRRHSGAQSGLGIGLSLAQRLAGMHGGSVRVHSAGLGCGSEFTVRLPLLAPAAAGPRPHRRFAAEALVVARVLVVDDNPDAADSLALLIATLGAQARVAHDGASALALAQDWQPQLVLLDLGMPGMDGYEVARRLRARHGGRALTLAALTGWGQERDRQRTRQAEFDHHLVKPVEPETLRALLTARARGRSATQPASSG</sequence>
<keyword evidence="6 13" id="KW-0418">Kinase</keyword>
<dbReference type="SMART" id="SM00388">
    <property type="entry name" value="HisKA"/>
    <property type="match status" value="1"/>
</dbReference>
<reference evidence="13 14" key="2">
    <citation type="journal article" date="2011" name="PLoS ONE">
        <title>The Cyst-Dividing Bacterium Ramlibacter tataouinensis TTB310 Genome Reveals a Well-Stocked Toolbox for Adaptation to a Desert Environment.</title>
        <authorList>
            <person name="De Luca G."/>
            <person name="Barakat M."/>
            <person name="Ortet P."/>
            <person name="Fochesato S."/>
            <person name="Jourlin-Castelli C."/>
            <person name="Ansaldi M."/>
            <person name="Py B."/>
            <person name="Fichant G."/>
            <person name="Coutinho P.M."/>
            <person name="Voulhoux R."/>
            <person name="Bastien O."/>
            <person name="Marechal E."/>
            <person name="Henrissat B."/>
            <person name="Quentin Y."/>
            <person name="Noirot P."/>
            <person name="Filloux A."/>
            <person name="Mejean V."/>
            <person name="Dubow M.S."/>
            <person name="Barras F."/>
            <person name="Barbe V."/>
            <person name="Weissenbach J."/>
            <person name="Mihalcescu I."/>
            <person name="Vermeglio A."/>
            <person name="Achouak W."/>
            <person name="Heulin T."/>
        </authorList>
    </citation>
    <scope>NUCLEOTIDE SEQUENCE [LARGE SCALE GENOMIC DNA]</scope>
    <source>
        <strain evidence="14">ATCC BAA-407 / DSM 14655 / LMG 21543 / TTB310</strain>
    </source>
</reference>
<dbReference type="InterPro" id="IPR003594">
    <property type="entry name" value="HATPase_dom"/>
</dbReference>
<dbReference type="Gene3D" id="2.10.70.100">
    <property type="match status" value="1"/>
</dbReference>
<dbReference type="InterPro" id="IPR011006">
    <property type="entry name" value="CheY-like_superfamily"/>
</dbReference>
<proteinExistence type="predicted"/>
<evidence type="ECO:0000256" key="1">
    <source>
        <dbReference type="ARBA" id="ARBA00000085"/>
    </source>
</evidence>
<accession>F5Y604</accession>
<evidence type="ECO:0000256" key="3">
    <source>
        <dbReference type="ARBA" id="ARBA00012438"/>
    </source>
</evidence>
<comment type="catalytic activity">
    <reaction evidence="1">
        <text>ATP + protein L-histidine = ADP + protein N-phospho-L-histidine.</text>
        <dbReference type="EC" id="2.7.13.3"/>
    </reaction>
</comment>
<dbReference type="InterPro" id="IPR003661">
    <property type="entry name" value="HisK_dim/P_dom"/>
</dbReference>
<dbReference type="OrthoDB" id="9810730at2"/>
<dbReference type="InterPro" id="IPR001789">
    <property type="entry name" value="Sig_transdc_resp-reg_receiver"/>
</dbReference>
<dbReference type="InterPro" id="IPR035965">
    <property type="entry name" value="PAS-like_dom_sf"/>
</dbReference>
<dbReference type="PROSITE" id="PS50110">
    <property type="entry name" value="RESPONSE_REGULATORY"/>
    <property type="match status" value="1"/>
</dbReference>
<feature type="domain" description="Histidine kinase" evidence="9">
    <location>
        <begin position="353"/>
        <end position="571"/>
    </location>
</feature>
<feature type="domain" description="PAC" evidence="12">
    <location>
        <begin position="111"/>
        <end position="164"/>
    </location>
</feature>
<feature type="region of interest" description="Disordered" evidence="8">
    <location>
        <begin position="1"/>
        <end position="20"/>
    </location>
</feature>
<keyword evidence="4 7" id="KW-0597">Phosphoprotein</keyword>
<dbReference type="PROSITE" id="PS50113">
    <property type="entry name" value="PAC"/>
    <property type="match status" value="1"/>
</dbReference>
<dbReference type="Gene3D" id="3.40.50.2300">
    <property type="match status" value="1"/>
</dbReference>
<reference evidence="14" key="1">
    <citation type="submission" date="2006-01" db="EMBL/GenBank/DDBJ databases">
        <title>Genome of the cyst-dividing bacterium Ramlibacter tataouinensis.</title>
        <authorList>
            <person name="Barakat M."/>
            <person name="Ortet P."/>
            <person name="De Luca G."/>
            <person name="Jourlin-Castelli C."/>
            <person name="Ansaldi M."/>
            <person name="Py B."/>
            <person name="Fichant G."/>
            <person name="Coutinho P."/>
            <person name="Voulhoux R."/>
            <person name="Bastien O."/>
            <person name="Roy S."/>
            <person name="Marechal E."/>
            <person name="Henrissat B."/>
            <person name="Quentin Y."/>
            <person name="Noirot P."/>
            <person name="Filloux A."/>
            <person name="Mejean V."/>
            <person name="DuBow M."/>
            <person name="Barras F."/>
            <person name="Heulin T."/>
        </authorList>
    </citation>
    <scope>NUCLEOTIDE SEQUENCE [LARGE SCALE GENOMIC DNA]</scope>
    <source>
        <strain evidence="14">ATCC BAA-407 / DSM 14655 / LMG 21543 / TTB310</strain>
    </source>
</reference>
<dbReference type="InterPro" id="IPR000700">
    <property type="entry name" value="PAS-assoc_C"/>
</dbReference>
<dbReference type="AlphaFoldDB" id="F5Y604"/>
<dbReference type="PROSITE" id="PS50109">
    <property type="entry name" value="HIS_KIN"/>
    <property type="match status" value="1"/>
</dbReference>
<dbReference type="InterPro" id="IPR013655">
    <property type="entry name" value="PAS_fold_3"/>
</dbReference>
<dbReference type="GO" id="GO:0005886">
    <property type="term" value="C:plasma membrane"/>
    <property type="evidence" value="ECO:0007669"/>
    <property type="project" value="UniProtKB-SubCell"/>
</dbReference>
<dbReference type="Pfam" id="PF00072">
    <property type="entry name" value="Response_reg"/>
    <property type="match status" value="1"/>
</dbReference>
<dbReference type="GO" id="GO:0000155">
    <property type="term" value="F:phosphorelay sensor kinase activity"/>
    <property type="evidence" value="ECO:0007669"/>
    <property type="project" value="InterPro"/>
</dbReference>
<dbReference type="SUPFAM" id="SSF47384">
    <property type="entry name" value="Homodimeric domain of signal transducing histidine kinase"/>
    <property type="match status" value="1"/>
</dbReference>
<dbReference type="InterPro" id="IPR005467">
    <property type="entry name" value="His_kinase_dom"/>
</dbReference>